<dbReference type="Pfam" id="PF00615">
    <property type="entry name" value="RGS"/>
    <property type="match status" value="1"/>
</dbReference>
<feature type="region of interest" description="Disordered" evidence="3">
    <location>
        <begin position="32"/>
        <end position="60"/>
    </location>
</feature>
<evidence type="ECO:0000256" key="3">
    <source>
        <dbReference type="SAM" id="MobiDB-lite"/>
    </source>
</evidence>
<dbReference type="CDD" id="cd08713">
    <property type="entry name" value="RGS_RGS3"/>
    <property type="match status" value="1"/>
</dbReference>
<evidence type="ECO:0000313" key="6">
    <source>
        <dbReference type="RefSeq" id="XP_030053215.1"/>
    </source>
</evidence>
<evidence type="ECO:0000259" key="4">
    <source>
        <dbReference type="PROSITE" id="PS50132"/>
    </source>
</evidence>
<dbReference type="Gene3D" id="1.10.167.10">
    <property type="entry name" value="Regulator of G-protein Signalling 4, domain 2"/>
    <property type="match status" value="1"/>
</dbReference>
<feature type="compositionally biased region" description="Polar residues" evidence="3">
    <location>
        <begin position="44"/>
        <end position="59"/>
    </location>
</feature>
<accession>A0A6P7XRC0</accession>
<dbReference type="OrthoDB" id="196547at2759"/>
<keyword evidence="1" id="KW-0734">Signal transduction inhibitor</keyword>
<dbReference type="PRINTS" id="PR01301">
    <property type="entry name" value="RGSPROTEIN"/>
</dbReference>
<dbReference type="InterPro" id="IPR034951">
    <property type="entry name" value="RGS_RGS3"/>
</dbReference>
<feature type="region of interest" description="Disordered" evidence="3">
    <location>
        <begin position="138"/>
        <end position="166"/>
    </location>
</feature>
<dbReference type="InterPro" id="IPR024066">
    <property type="entry name" value="RGS_subdom1/3"/>
</dbReference>
<dbReference type="InterPro" id="IPR016137">
    <property type="entry name" value="RGS"/>
</dbReference>
<dbReference type="Gene3D" id="1.10.196.10">
    <property type="match status" value="1"/>
</dbReference>
<proteinExistence type="predicted"/>
<dbReference type="SUPFAM" id="SSF48097">
    <property type="entry name" value="Regulator of G-protein signaling, RGS"/>
    <property type="match status" value="1"/>
</dbReference>
<dbReference type="GeneID" id="115466227"/>
<dbReference type="FunFam" id="1.10.167.10:FF:000001">
    <property type="entry name" value="Putative regulator of g-protein signaling 12"/>
    <property type="match status" value="1"/>
</dbReference>
<keyword evidence="5" id="KW-1185">Reference proteome</keyword>
<dbReference type="PANTHER" id="PTHR10845">
    <property type="entry name" value="REGULATOR OF G PROTEIN SIGNALING"/>
    <property type="match status" value="1"/>
</dbReference>
<dbReference type="FunFam" id="1.10.196.10:FF:000001">
    <property type="entry name" value="Regulator of G-protein signaling 8"/>
    <property type="match status" value="1"/>
</dbReference>
<sequence length="371" mass="42321">MFKNVNPLRKSGSENCLADCDLPWHRTALRKQKPPDELEDVGSESAQAHHSSGGPTTPTIVVPEVRVDKAFSLSTDLLDRLHQESCEESDMERSRESLARVVGPRLGPDAVGGMWRTYSEGHLDRGEGLEVPDGLLKKKEKEKKQSGSGWSLPSPKTLRKQRRATKMAAAKQHLRSFFSSSSKSLASSVESDLGLEFEGEREKQRHKKPQEKHKRSHLALFRLWSSGHTHGLRPPAEEVAAWAESLEKLLHHNYGRAAFRAFLQTEFSDENLEFWMACEDFKKTRPNKLQNKARKIYEQYIALHALKEVNLDSRTREITTNNTLLPTRSCFDLAQKRIYGLMEKDSYPRFLRSELYQQLAHQKKPNGVVLP</sequence>
<reference evidence="6" key="1">
    <citation type="submission" date="2025-08" db="UniProtKB">
        <authorList>
            <consortium name="RefSeq"/>
        </authorList>
    </citation>
    <scope>IDENTIFICATION</scope>
</reference>
<dbReference type="KEGG" id="muo:115466227"/>
<dbReference type="InParanoid" id="A0A6P7XRC0"/>
<dbReference type="AlphaFoldDB" id="A0A6P7XRC0"/>
<gene>
    <name evidence="6" type="primary">LOC115466227</name>
</gene>
<dbReference type="Proteomes" id="UP000515156">
    <property type="component" value="Chromosome 3"/>
</dbReference>
<dbReference type="InterPro" id="IPR036305">
    <property type="entry name" value="RGS_sf"/>
</dbReference>
<evidence type="ECO:0000256" key="1">
    <source>
        <dbReference type="ARBA" id="ARBA00022700"/>
    </source>
</evidence>
<evidence type="ECO:0000256" key="2">
    <source>
        <dbReference type="ARBA" id="ARBA00053238"/>
    </source>
</evidence>
<dbReference type="RefSeq" id="XP_030053215.1">
    <property type="nucleotide sequence ID" value="XM_030197355.1"/>
</dbReference>
<dbReference type="SMART" id="SM00315">
    <property type="entry name" value="RGS"/>
    <property type="match status" value="1"/>
</dbReference>
<protein>
    <submittedName>
        <fullName evidence="6">Regulator of G-protein signaling 3-like</fullName>
    </submittedName>
</protein>
<name>A0A6P7XRC0_9AMPH</name>
<dbReference type="PROSITE" id="PS50132">
    <property type="entry name" value="RGS"/>
    <property type="match status" value="1"/>
</dbReference>
<dbReference type="InterPro" id="IPR044926">
    <property type="entry name" value="RGS_subdomain_2"/>
</dbReference>
<organism evidence="5 6">
    <name type="scientific">Microcaecilia unicolor</name>
    <dbReference type="NCBI Taxonomy" id="1415580"/>
    <lineage>
        <taxon>Eukaryota</taxon>
        <taxon>Metazoa</taxon>
        <taxon>Chordata</taxon>
        <taxon>Craniata</taxon>
        <taxon>Vertebrata</taxon>
        <taxon>Euteleostomi</taxon>
        <taxon>Amphibia</taxon>
        <taxon>Gymnophiona</taxon>
        <taxon>Siphonopidae</taxon>
        <taxon>Microcaecilia</taxon>
    </lineage>
</organism>
<dbReference type="PANTHER" id="PTHR10845:SF242">
    <property type="entry name" value="NOVEL PROTEIN SIMILAR TO VERTEBRATE REGULATOR OF G-PROTEIN SIGNALLING FAMILY"/>
    <property type="match status" value="1"/>
</dbReference>
<comment type="function">
    <text evidence="2">Regulates G protein-coupled receptor signaling cascades, including signaling downstream of the N-formylpeptide chemoattractant receptors and leukotriene receptors. Inhibits B cell chemotaxis. Inhibits signal transduction by increasing the GTPase activity of G protein alpha subunits, thereby driving them into their inactive GDP-bound form.</text>
</comment>
<feature type="domain" description="RGS" evidence="4">
    <location>
        <begin position="245"/>
        <end position="360"/>
    </location>
</feature>
<evidence type="ECO:0000313" key="5">
    <source>
        <dbReference type="Proteomes" id="UP000515156"/>
    </source>
</evidence>
<dbReference type="GO" id="GO:0009968">
    <property type="term" value="P:negative regulation of signal transduction"/>
    <property type="evidence" value="ECO:0007669"/>
    <property type="project" value="UniProtKB-KW"/>
</dbReference>